<keyword evidence="2" id="KW-0186">Copper</keyword>
<dbReference type="PANTHER" id="PTHR12151">
    <property type="entry name" value="ELECTRON TRANSPORT PROTIN SCO1/SENC FAMILY MEMBER"/>
    <property type="match status" value="1"/>
</dbReference>
<keyword evidence="3" id="KW-0812">Transmembrane</keyword>
<keyword evidence="7" id="KW-1185">Reference proteome</keyword>
<dbReference type="RefSeq" id="WP_086072903.1">
    <property type="nucleotide sequence ID" value="NZ_CP021109.1"/>
</dbReference>
<protein>
    <recommendedName>
        <fullName evidence="5">Thioredoxin domain-containing protein</fullName>
    </recommendedName>
</protein>
<comment type="similarity">
    <text evidence="1">Belongs to the SCO1/2 family.</text>
</comment>
<evidence type="ECO:0000256" key="2">
    <source>
        <dbReference type="ARBA" id="ARBA00023008"/>
    </source>
</evidence>
<keyword evidence="3" id="KW-0472">Membrane</keyword>
<dbReference type="InterPro" id="IPR013766">
    <property type="entry name" value="Thioredoxin_domain"/>
</dbReference>
<dbReference type="InterPro" id="IPR003782">
    <property type="entry name" value="SCO1/SenC"/>
</dbReference>
<dbReference type="PANTHER" id="PTHR12151:SF8">
    <property type="entry name" value="THIOREDOXIN DOMAIN-CONTAINING PROTEIN"/>
    <property type="match status" value="1"/>
</dbReference>
<evidence type="ECO:0000259" key="5">
    <source>
        <dbReference type="PROSITE" id="PS51352"/>
    </source>
</evidence>
<evidence type="ECO:0000256" key="3">
    <source>
        <dbReference type="SAM" id="Phobius"/>
    </source>
</evidence>
<dbReference type="AlphaFoldDB" id="A0A1W6Z285"/>
<gene>
    <name evidence="6" type="ORF">CAL13_15780</name>
</gene>
<keyword evidence="3" id="KW-1133">Transmembrane helix</keyword>
<feature type="transmembrane region" description="Helical" evidence="3">
    <location>
        <begin position="240"/>
        <end position="259"/>
    </location>
</feature>
<organism evidence="6 7">
    <name type="scientific">Bordetella genomosp. 9</name>
    <dbReference type="NCBI Taxonomy" id="1416803"/>
    <lineage>
        <taxon>Bacteria</taxon>
        <taxon>Pseudomonadati</taxon>
        <taxon>Pseudomonadota</taxon>
        <taxon>Betaproteobacteria</taxon>
        <taxon>Burkholderiales</taxon>
        <taxon>Alcaligenaceae</taxon>
        <taxon>Bordetella</taxon>
    </lineage>
</organism>
<sequence>MKARRAMHAISRRLRALWAACLLLCFAPWAQAGPPAPPQLAFTQRLGQALPLDAAFTDSAGHAVALREYFGTRPVVLVLGYYRCPMLCSTVMDGILESLRGVGVDYEAVAISIDARETPADAAPKYAAYRGLLEPERADRLHLLTGGAQAIRDVARATGFPYRHDPESGQFGHPAGFMVVTPDGVISRYFPGVRFQARDVRLALVEAAGGRVGSLADRLVLLCSHYDPQLGRYDAAVMQLARGVGIVTALVLAAVVMTARRRRRR</sequence>
<feature type="signal peptide" evidence="4">
    <location>
        <begin position="1"/>
        <end position="32"/>
    </location>
</feature>
<dbReference type="PROSITE" id="PS51352">
    <property type="entry name" value="THIOREDOXIN_2"/>
    <property type="match status" value="1"/>
</dbReference>
<evidence type="ECO:0000256" key="1">
    <source>
        <dbReference type="ARBA" id="ARBA00010996"/>
    </source>
</evidence>
<dbReference type="Pfam" id="PF02630">
    <property type="entry name" value="SCO1-SenC"/>
    <property type="match status" value="1"/>
</dbReference>
<evidence type="ECO:0000313" key="6">
    <source>
        <dbReference type="EMBL" id="ARP87502.1"/>
    </source>
</evidence>
<keyword evidence="4" id="KW-0732">Signal</keyword>
<dbReference type="CDD" id="cd02968">
    <property type="entry name" value="SCO"/>
    <property type="match status" value="1"/>
</dbReference>
<dbReference type="EMBL" id="CP021109">
    <property type="protein sequence ID" value="ARP87502.1"/>
    <property type="molecule type" value="Genomic_DNA"/>
</dbReference>
<proteinExistence type="inferred from homology"/>
<dbReference type="Proteomes" id="UP000194139">
    <property type="component" value="Chromosome"/>
</dbReference>
<dbReference type="InterPro" id="IPR036249">
    <property type="entry name" value="Thioredoxin-like_sf"/>
</dbReference>
<feature type="domain" description="Thioredoxin" evidence="5">
    <location>
        <begin position="44"/>
        <end position="210"/>
    </location>
</feature>
<evidence type="ECO:0000256" key="4">
    <source>
        <dbReference type="SAM" id="SignalP"/>
    </source>
</evidence>
<feature type="chain" id="PRO_5012167670" description="Thioredoxin domain-containing protein" evidence="4">
    <location>
        <begin position="33"/>
        <end position="265"/>
    </location>
</feature>
<dbReference type="Gene3D" id="3.40.30.10">
    <property type="entry name" value="Glutaredoxin"/>
    <property type="match status" value="1"/>
</dbReference>
<reference evidence="6 7" key="1">
    <citation type="submission" date="2017-05" db="EMBL/GenBank/DDBJ databases">
        <title>Complete and WGS of Bordetella genogroups.</title>
        <authorList>
            <person name="Spilker T."/>
            <person name="LiPuma J."/>
        </authorList>
    </citation>
    <scope>NUCLEOTIDE SEQUENCE [LARGE SCALE GENOMIC DNA]</scope>
    <source>
        <strain evidence="6 7">AU17164</strain>
    </source>
</reference>
<name>A0A1W6Z285_9BORD</name>
<dbReference type="SUPFAM" id="SSF52833">
    <property type="entry name" value="Thioredoxin-like"/>
    <property type="match status" value="1"/>
</dbReference>
<evidence type="ECO:0000313" key="7">
    <source>
        <dbReference type="Proteomes" id="UP000194139"/>
    </source>
</evidence>
<accession>A0A1W6Z285</accession>